<evidence type="ECO:0000256" key="7">
    <source>
        <dbReference type="ARBA" id="ARBA00022759"/>
    </source>
</evidence>
<proteinExistence type="inferred from homology"/>
<dbReference type="InterPro" id="IPR011320">
    <property type="entry name" value="RNase_H1_N"/>
</dbReference>
<dbReference type="AlphaFoldDB" id="G0VB35"/>
<comment type="catalytic activity">
    <reaction evidence="1 10">
        <text>Endonucleolytic cleavage to 5'-phosphomonoester.</text>
        <dbReference type="EC" id="3.1.26.4"/>
    </reaction>
</comment>
<dbReference type="InterPro" id="IPR037056">
    <property type="entry name" value="RNase_H1_N_sf"/>
</dbReference>
<name>G0VB35_NAUCA</name>
<dbReference type="InterPro" id="IPR002156">
    <property type="entry name" value="RNaseH_domain"/>
</dbReference>
<comment type="function">
    <text evidence="10">Endonuclease that specifically degrades the RNA of RNA-DNA hybrids.</text>
</comment>
<accession>G0VB35</accession>
<organism evidence="12 13">
    <name type="scientific">Naumovozyma castellii</name>
    <name type="common">Yeast</name>
    <name type="synonym">Saccharomyces castellii</name>
    <dbReference type="NCBI Taxonomy" id="27288"/>
    <lineage>
        <taxon>Eukaryota</taxon>
        <taxon>Fungi</taxon>
        <taxon>Dikarya</taxon>
        <taxon>Ascomycota</taxon>
        <taxon>Saccharomycotina</taxon>
        <taxon>Saccharomycetes</taxon>
        <taxon>Saccharomycetales</taxon>
        <taxon>Saccharomycetaceae</taxon>
        <taxon>Naumovozyma</taxon>
    </lineage>
</organism>
<sequence>MAPKEKFYAVQKGRTTGVFTSWQECQAQTTGFNGAIFKKFDTFAEAKAFSRSNNGYNSSRVNQVFSNNKVSKPQVTQNNKKAGTVMRKVVKGTKCYAVKSTNPAIPSRVFQNWKDCQAYVHRAKGVTFKSFLSTEDALNFINGISDSKIDFTIIGMDEEEFRKKNFIGHCDYPYFGRSIVYCDGSALSNGKSSSRAGYGVYFQDEPEYNISERLRIGEQTNNRGEIQAVSSALEIIWINLTTKMEKLNYEIKTDSEYVAKFLNDRYMTSTPAAIKKLPNSDLLYPLLINFLKVKKFYMINAHCFANDGKFKIEWVKGHAGEHGNEMADSLARNGALKN</sequence>
<evidence type="ECO:0000256" key="10">
    <source>
        <dbReference type="PIRNR" id="PIRNR036852"/>
    </source>
</evidence>
<evidence type="ECO:0000256" key="2">
    <source>
        <dbReference type="ARBA" id="ARBA00001946"/>
    </source>
</evidence>
<dbReference type="HOGENOM" id="CLU_030894_0_5_1"/>
<dbReference type="KEGG" id="ncs:NCAS_0B00740"/>
<dbReference type="InterPro" id="IPR036397">
    <property type="entry name" value="RNaseH_sf"/>
</dbReference>
<evidence type="ECO:0000256" key="9">
    <source>
        <dbReference type="ARBA" id="ARBA00022842"/>
    </source>
</evidence>
<evidence type="ECO:0000256" key="4">
    <source>
        <dbReference type="ARBA" id="ARBA00012180"/>
    </source>
</evidence>
<keyword evidence="7 10" id="KW-0255">Endonuclease</keyword>
<dbReference type="OMA" id="WAECHAL"/>
<dbReference type="PANTHER" id="PTHR10642:SF26">
    <property type="entry name" value="RIBONUCLEASE H1"/>
    <property type="match status" value="1"/>
</dbReference>
<dbReference type="FunFam" id="3.40.970.10:FF:000001">
    <property type="entry name" value="Ribonuclease H1"/>
    <property type="match status" value="1"/>
</dbReference>
<dbReference type="PANTHER" id="PTHR10642">
    <property type="entry name" value="RIBONUCLEASE H1"/>
    <property type="match status" value="1"/>
</dbReference>
<dbReference type="InParanoid" id="G0VB35"/>
<evidence type="ECO:0000256" key="8">
    <source>
        <dbReference type="ARBA" id="ARBA00022801"/>
    </source>
</evidence>
<dbReference type="GeneID" id="96901722"/>
<dbReference type="InterPro" id="IPR050092">
    <property type="entry name" value="RNase_H"/>
</dbReference>
<dbReference type="EC" id="3.1.26.4" evidence="4 10"/>
<dbReference type="Pfam" id="PF00075">
    <property type="entry name" value="RNase_H"/>
    <property type="match status" value="1"/>
</dbReference>
<evidence type="ECO:0000256" key="3">
    <source>
        <dbReference type="ARBA" id="ARBA00005300"/>
    </source>
</evidence>
<reference evidence="12 13" key="1">
    <citation type="journal article" date="2011" name="Proc. Natl. Acad. Sci. U.S.A.">
        <title>Evolutionary erosion of yeast sex chromosomes by mating-type switching accidents.</title>
        <authorList>
            <person name="Gordon J.L."/>
            <person name="Armisen D."/>
            <person name="Proux-Wera E."/>
            <person name="Oheigeartaigh S.S."/>
            <person name="Byrne K.P."/>
            <person name="Wolfe K.H."/>
        </authorList>
    </citation>
    <scope>NUCLEOTIDE SEQUENCE [LARGE SCALE GENOMIC DNA]</scope>
    <source>
        <strain evidence="13">ATCC 76901 / BCRC 22586 / CBS 4309 / NBRC 1992 / NRRL Y-12630</strain>
    </source>
</reference>
<dbReference type="STRING" id="1064592.G0VB35"/>
<keyword evidence="5 10" id="KW-0540">Nuclease</keyword>
<dbReference type="InterPro" id="IPR012337">
    <property type="entry name" value="RNaseH-like_sf"/>
</dbReference>
<keyword evidence="13" id="KW-1185">Reference proteome</keyword>
<dbReference type="Gene3D" id="3.40.970.10">
    <property type="entry name" value="Ribonuclease H1, N-terminal domain"/>
    <property type="match status" value="2"/>
</dbReference>
<dbReference type="Pfam" id="PF01693">
    <property type="entry name" value="Cauli_VI"/>
    <property type="match status" value="2"/>
</dbReference>
<dbReference type="InterPro" id="IPR009027">
    <property type="entry name" value="Ribosomal_bL9/RNase_H1_N"/>
</dbReference>
<dbReference type="Gene3D" id="3.30.420.10">
    <property type="entry name" value="Ribonuclease H-like superfamily/Ribonuclease H"/>
    <property type="match status" value="1"/>
</dbReference>
<dbReference type="PROSITE" id="PS50879">
    <property type="entry name" value="RNASE_H_1"/>
    <property type="match status" value="1"/>
</dbReference>
<evidence type="ECO:0000259" key="11">
    <source>
        <dbReference type="PROSITE" id="PS50879"/>
    </source>
</evidence>
<keyword evidence="8 10" id="KW-0378">Hydrolase</keyword>
<dbReference type="GO" id="GO:0000287">
    <property type="term" value="F:magnesium ion binding"/>
    <property type="evidence" value="ECO:0007669"/>
    <property type="project" value="UniProtKB-UniRule"/>
</dbReference>
<keyword evidence="9 10" id="KW-0460">Magnesium</keyword>
<dbReference type="GO" id="GO:0004523">
    <property type="term" value="F:RNA-DNA hybrid ribonuclease activity"/>
    <property type="evidence" value="ECO:0007669"/>
    <property type="project" value="UniProtKB-UniRule"/>
</dbReference>
<keyword evidence="6 10" id="KW-0479">Metal-binding</keyword>
<evidence type="ECO:0000313" key="13">
    <source>
        <dbReference type="Proteomes" id="UP000001640"/>
    </source>
</evidence>
<dbReference type="CDD" id="cd09280">
    <property type="entry name" value="RNase_HI_eukaryote_like"/>
    <property type="match status" value="1"/>
</dbReference>
<dbReference type="SUPFAM" id="SSF53098">
    <property type="entry name" value="Ribonuclease H-like"/>
    <property type="match status" value="1"/>
</dbReference>
<dbReference type="OrthoDB" id="407198at2759"/>
<dbReference type="GO" id="GO:0003676">
    <property type="term" value="F:nucleic acid binding"/>
    <property type="evidence" value="ECO:0007669"/>
    <property type="project" value="UniProtKB-UniRule"/>
</dbReference>
<evidence type="ECO:0000256" key="6">
    <source>
        <dbReference type="ARBA" id="ARBA00022723"/>
    </source>
</evidence>
<evidence type="ECO:0000256" key="5">
    <source>
        <dbReference type="ARBA" id="ARBA00022722"/>
    </source>
</evidence>
<comment type="similarity">
    <text evidence="3 10">Belongs to the RNase H family.</text>
</comment>
<evidence type="ECO:0000313" key="12">
    <source>
        <dbReference type="EMBL" id="CCC68158.1"/>
    </source>
</evidence>
<protein>
    <recommendedName>
        <fullName evidence="4 10">Ribonuclease H</fullName>
        <shortName evidence="10">RNase H</shortName>
        <ecNumber evidence="4 10">3.1.26.4</ecNumber>
    </recommendedName>
</protein>
<dbReference type="eggNOG" id="KOG3752">
    <property type="taxonomic scope" value="Eukaryota"/>
</dbReference>
<evidence type="ECO:0000256" key="1">
    <source>
        <dbReference type="ARBA" id="ARBA00000077"/>
    </source>
</evidence>
<reference key="2">
    <citation type="submission" date="2011-08" db="EMBL/GenBank/DDBJ databases">
        <title>Genome sequence of Naumovozyma castellii.</title>
        <authorList>
            <person name="Gordon J.L."/>
            <person name="Armisen D."/>
            <person name="Proux-Wera E."/>
            <person name="OhEigeartaigh S.S."/>
            <person name="Byrne K.P."/>
            <person name="Wolfe K.H."/>
        </authorList>
    </citation>
    <scope>NUCLEOTIDE SEQUENCE</scope>
    <source>
        <strain>Type strain:CBS 4309</strain>
    </source>
</reference>
<dbReference type="RefSeq" id="XP_003674535.1">
    <property type="nucleotide sequence ID" value="XM_003674487.1"/>
</dbReference>
<dbReference type="PIRSF" id="PIRSF036852">
    <property type="entry name" value="Ribonuclease_H1_euk"/>
    <property type="match status" value="1"/>
</dbReference>
<feature type="domain" description="RNase H type-1" evidence="11">
    <location>
        <begin position="174"/>
        <end position="336"/>
    </location>
</feature>
<dbReference type="Proteomes" id="UP000001640">
    <property type="component" value="Chromosome 2"/>
</dbReference>
<comment type="cofactor">
    <cofactor evidence="2 10">
        <name>Mg(2+)</name>
        <dbReference type="ChEBI" id="CHEBI:18420"/>
    </cofactor>
</comment>
<dbReference type="SUPFAM" id="SSF55658">
    <property type="entry name" value="L9 N-domain-like"/>
    <property type="match status" value="2"/>
</dbReference>
<dbReference type="EMBL" id="HE576753">
    <property type="protein sequence ID" value="CCC68158.1"/>
    <property type="molecule type" value="Genomic_DNA"/>
</dbReference>
<dbReference type="GO" id="GO:0043137">
    <property type="term" value="P:DNA replication, removal of RNA primer"/>
    <property type="evidence" value="ECO:0007669"/>
    <property type="project" value="TreeGrafter"/>
</dbReference>
<dbReference type="InterPro" id="IPR017067">
    <property type="entry name" value="RNase_H1_euk"/>
</dbReference>
<gene>
    <name evidence="12" type="primary">NCAS0B00740</name>
    <name evidence="12" type="ordered locus">NCAS_0B00740</name>
</gene>